<dbReference type="AlphaFoldDB" id="S9QRB4"/>
<accession>S9QRB4</accession>
<sequence>MHLKSLCYVPRNEDGEFVEISLKAVEDALDFPVSNFPDIHSTREKHAVQRLARIFHADLDVHWGRYRHDPRLNGDTFILKNGDRFFDANRVAFTDELNAGCLFNKWDLEALSMEGRGGMLPGLARMRPELMRRTREEVSGPEIVQMAAEAIQGCHEVLHTRLTAEFALREGGSHFDAVVSVEEMGFQGRGASVWKVESYRGVELLDFEHVREFIERDYPGALLQDEVSTDPGLPAPK</sequence>
<organism evidence="1 2">
    <name type="scientific">Salipiger mucosus DSM 16094</name>
    <dbReference type="NCBI Taxonomy" id="1123237"/>
    <lineage>
        <taxon>Bacteria</taxon>
        <taxon>Pseudomonadati</taxon>
        <taxon>Pseudomonadota</taxon>
        <taxon>Alphaproteobacteria</taxon>
        <taxon>Rhodobacterales</taxon>
        <taxon>Roseobacteraceae</taxon>
        <taxon>Salipiger</taxon>
    </lineage>
</organism>
<dbReference type="STRING" id="1123237.Salmuc_01721"/>
<dbReference type="EMBL" id="APVH01000013">
    <property type="protein sequence ID" value="EPX83946.1"/>
    <property type="molecule type" value="Genomic_DNA"/>
</dbReference>
<dbReference type="HOGENOM" id="CLU_1169993_0_0_5"/>
<dbReference type="Proteomes" id="UP000015347">
    <property type="component" value="Unassembled WGS sequence"/>
</dbReference>
<protein>
    <submittedName>
        <fullName evidence="1">Uncharacterized protein</fullName>
    </submittedName>
</protein>
<reference evidence="2" key="1">
    <citation type="journal article" date="2014" name="Stand. Genomic Sci.">
        <title>Genome sequence of the exopolysaccharide-producing Salipiger mucosus type strain (DSM 16094(T)), a moderately halophilic member of the Roseobacter clade.</title>
        <authorList>
            <person name="Riedel T."/>
            <person name="Spring S."/>
            <person name="Fiebig A."/>
            <person name="Petersen J."/>
            <person name="Kyrpides N.C."/>
            <person name="Goker M."/>
            <person name="Klenk H.P."/>
        </authorList>
    </citation>
    <scope>NUCLEOTIDE SEQUENCE [LARGE SCALE GENOMIC DNA]</scope>
    <source>
        <strain evidence="2">DSM 16094</strain>
    </source>
</reference>
<proteinExistence type="predicted"/>
<name>S9QRB4_9RHOB</name>
<comment type="caution">
    <text evidence="1">The sequence shown here is derived from an EMBL/GenBank/DDBJ whole genome shotgun (WGS) entry which is preliminary data.</text>
</comment>
<evidence type="ECO:0000313" key="1">
    <source>
        <dbReference type="EMBL" id="EPX83946.1"/>
    </source>
</evidence>
<keyword evidence="2" id="KW-1185">Reference proteome</keyword>
<evidence type="ECO:0000313" key="2">
    <source>
        <dbReference type="Proteomes" id="UP000015347"/>
    </source>
</evidence>
<gene>
    <name evidence="1" type="ORF">Salmuc_01721</name>
</gene>